<dbReference type="EMBL" id="CVRI01000070">
    <property type="protein sequence ID" value="CRL07136.1"/>
    <property type="molecule type" value="Genomic_DNA"/>
</dbReference>
<name>A0A1J1J400_9DIPT</name>
<accession>A0A1J1J400</accession>
<dbReference type="AlphaFoldDB" id="A0A1J1J400"/>
<dbReference type="Proteomes" id="UP000183832">
    <property type="component" value="Unassembled WGS sequence"/>
</dbReference>
<evidence type="ECO:0000313" key="1">
    <source>
        <dbReference type="EMBL" id="CRL07136.1"/>
    </source>
</evidence>
<protein>
    <submittedName>
        <fullName evidence="1">CLUMA_CG020131, isoform A</fullName>
    </submittedName>
</protein>
<gene>
    <name evidence="1" type="ORF">CLUMA_CG020131</name>
</gene>
<keyword evidence="2" id="KW-1185">Reference proteome</keyword>
<evidence type="ECO:0000313" key="2">
    <source>
        <dbReference type="Proteomes" id="UP000183832"/>
    </source>
</evidence>
<reference evidence="1 2" key="1">
    <citation type="submission" date="2015-04" db="EMBL/GenBank/DDBJ databases">
        <authorList>
            <person name="Syromyatnikov M.Y."/>
            <person name="Popov V.N."/>
        </authorList>
    </citation>
    <scope>NUCLEOTIDE SEQUENCE [LARGE SCALE GENOMIC DNA]</scope>
</reference>
<organism evidence="1 2">
    <name type="scientific">Clunio marinus</name>
    <dbReference type="NCBI Taxonomy" id="568069"/>
    <lineage>
        <taxon>Eukaryota</taxon>
        <taxon>Metazoa</taxon>
        <taxon>Ecdysozoa</taxon>
        <taxon>Arthropoda</taxon>
        <taxon>Hexapoda</taxon>
        <taxon>Insecta</taxon>
        <taxon>Pterygota</taxon>
        <taxon>Neoptera</taxon>
        <taxon>Endopterygota</taxon>
        <taxon>Diptera</taxon>
        <taxon>Nematocera</taxon>
        <taxon>Chironomoidea</taxon>
        <taxon>Chironomidae</taxon>
        <taxon>Clunio</taxon>
    </lineage>
</organism>
<proteinExistence type="predicted"/>
<sequence length="110" mass="12967">MLNYKLTELSKARLNENEHLIAKQTNKIDLMAKFDSQEMELKSKQGYTKQHFMIFQYDAIILEIECLIKSLEQQEFSRTKLLLEFLKIILQELIMTAYNCSRCKLSLSGI</sequence>